<reference evidence="2" key="1">
    <citation type="submission" date="2022-06" db="EMBL/GenBank/DDBJ databases">
        <title>Genome public.</title>
        <authorList>
            <person name="Sun Q."/>
        </authorList>
    </citation>
    <scope>NUCLEOTIDE SEQUENCE</scope>
    <source>
        <strain evidence="2">CWNU-1</strain>
    </source>
</reference>
<comment type="caution">
    <text evidence="2">The sequence shown here is derived from an EMBL/GenBank/DDBJ whole genome shotgun (WGS) entry which is preliminary data.</text>
</comment>
<evidence type="ECO:0000313" key="2">
    <source>
        <dbReference type="EMBL" id="MCM2391541.1"/>
    </source>
</evidence>
<evidence type="ECO:0008006" key="4">
    <source>
        <dbReference type="Google" id="ProtNLM"/>
    </source>
</evidence>
<proteinExistence type="predicted"/>
<evidence type="ECO:0000256" key="1">
    <source>
        <dbReference type="SAM" id="MobiDB-lite"/>
    </source>
</evidence>
<organism evidence="2 3">
    <name type="scientific">Streptomyces albipurpureus</name>
    <dbReference type="NCBI Taxonomy" id="2897419"/>
    <lineage>
        <taxon>Bacteria</taxon>
        <taxon>Bacillati</taxon>
        <taxon>Actinomycetota</taxon>
        <taxon>Actinomycetes</taxon>
        <taxon>Kitasatosporales</taxon>
        <taxon>Streptomycetaceae</taxon>
        <taxon>Streptomyces</taxon>
    </lineage>
</organism>
<accession>A0ABT0UWH8</accession>
<name>A0ABT0UWH8_9ACTN</name>
<evidence type="ECO:0000313" key="3">
    <source>
        <dbReference type="Proteomes" id="UP001431429"/>
    </source>
</evidence>
<sequence length="231" mass="23452">MTTRDAVRNRLGLGRLLPLGTAADGAWLTEEAAVAALRVAGARVPAVELGRVRLSLADPETAAVSPVPPPPSALPPGALRIEAGFSTSTSQPLPLVASQLREALWTVATQELDLLVEETDLQVTGLLDPSVEAPGKDHRESPESAPPPGGRPARPEGPAALAASAAPGVAHLTATLGSAVHLGKDHLRVEVAITPGHRPLAVVAAVRQAVLGALGDDGRPVVVLVTNVSAG</sequence>
<dbReference type="Proteomes" id="UP001431429">
    <property type="component" value="Unassembled WGS sequence"/>
</dbReference>
<gene>
    <name evidence="2" type="ORF">NBG84_25185</name>
</gene>
<feature type="region of interest" description="Disordered" evidence="1">
    <location>
        <begin position="128"/>
        <end position="159"/>
    </location>
</feature>
<protein>
    <recommendedName>
        <fullName evidence="4">Nucleopolyhedrovirus P10 family protein</fullName>
    </recommendedName>
</protein>
<keyword evidence="3" id="KW-1185">Reference proteome</keyword>
<dbReference type="EMBL" id="JAMQAW010000031">
    <property type="protein sequence ID" value="MCM2391541.1"/>
    <property type="molecule type" value="Genomic_DNA"/>
</dbReference>
<dbReference type="RefSeq" id="WP_250921870.1">
    <property type="nucleotide sequence ID" value="NZ_JAMQAW010000031.1"/>
</dbReference>